<dbReference type="EMBL" id="QNRR01000007">
    <property type="protein sequence ID" value="RBP41372.1"/>
    <property type="molecule type" value="Genomic_DNA"/>
</dbReference>
<reference evidence="1 2" key="1">
    <citation type="submission" date="2018-06" db="EMBL/GenBank/DDBJ databases">
        <title>Genomic Encyclopedia of Type Strains, Phase IV (KMG-IV): sequencing the most valuable type-strain genomes for metagenomic binning, comparative biology and taxonomic classification.</title>
        <authorList>
            <person name="Goeker M."/>
        </authorList>
    </citation>
    <scope>NUCLEOTIDE SEQUENCE [LARGE SCALE GENOMIC DNA]</scope>
    <source>
        <strain evidence="1 2">DSM 25532</strain>
    </source>
</reference>
<keyword evidence="2" id="KW-1185">Reference proteome</keyword>
<evidence type="ECO:0000313" key="1">
    <source>
        <dbReference type="EMBL" id="RBP41372.1"/>
    </source>
</evidence>
<sequence length="416" mass="46111">MHWTLRLLLGDDRYEALADFDSFLKAFPTSVWQGWGSPLRETPSEQFQSASVSQDGVGIAILIERSKSEGLLMQAAYPILVDGEPAEVELLDTLEDEDLACAGALHMLTQRGTQLEAFDPDYADHQPLLRPGGHYLADLGALVSDLSPMESSFEITQGPLLEIQRAMRKEKEPDVAPADLSRVTISNENLRSFQPSEEPLWYTFVTKVENLRAIEFFGDKGWMFEGTVESDESRSNLPPLKLRFMVMDHATSGYVPREGALVVGSAFLEVQLKQPLPYEGTPWADRPGDSDYLLEDMFSALRAGDSWNGAPPAVQVTAQLLSQNGWNVSSPESWNGPMRLHPPLLKVQRGDETHLIGLQVNGDEPPSCDLVLRVLCQREGEGHEVKLEAKDATVIRLQLRSLGMWCKDGPSMLPPG</sequence>
<protein>
    <submittedName>
        <fullName evidence="1">Uncharacterized protein</fullName>
    </submittedName>
</protein>
<evidence type="ECO:0000313" key="2">
    <source>
        <dbReference type="Proteomes" id="UP000253426"/>
    </source>
</evidence>
<name>A0A366HFN0_9BACT</name>
<comment type="caution">
    <text evidence="1">The sequence shown here is derived from an EMBL/GenBank/DDBJ whole genome shotgun (WGS) entry which is preliminary data.</text>
</comment>
<gene>
    <name evidence="1" type="ORF">DES53_107203</name>
</gene>
<proteinExistence type="predicted"/>
<dbReference type="AlphaFoldDB" id="A0A366HFN0"/>
<dbReference type="RefSeq" id="WP_113960005.1">
    <property type="nucleotide sequence ID" value="NZ_QNRR01000007.1"/>
</dbReference>
<organism evidence="1 2">
    <name type="scientific">Roseimicrobium gellanilyticum</name>
    <dbReference type="NCBI Taxonomy" id="748857"/>
    <lineage>
        <taxon>Bacteria</taxon>
        <taxon>Pseudomonadati</taxon>
        <taxon>Verrucomicrobiota</taxon>
        <taxon>Verrucomicrobiia</taxon>
        <taxon>Verrucomicrobiales</taxon>
        <taxon>Verrucomicrobiaceae</taxon>
        <taxon>Roseimicrobium</taxon>
    </lineage>
</organism>
<accession>A0A366HFN0</accession>
<dbReference type="Proteomes" id="UP000253426">
    <property type="component" value="Unassembled WGS sequence"/>
</dbReference>